<dbReference type="Proteomes" id="UP000039021">
    <property type="component" value="Unassembled WGS sequence"/>
</dbReference>
<evidence type="ECO:0000313" key="2">
    <source>
        <dbReference type="Proteomes" id="UP000039021"/>
    </source>
</evidence>
<accession>A0A916LCD3</accession>
<sequence length="46" mass="4813">MDTWRSCMTSSNADCTFAGARLISSASRKLATTGPSSVSNSSLPCR</sequence>
<organism evidence="1 2">
    <name type="scientific">Mycobacterium tuberculosis</name>
    <dbReference type="NCBI Taxonomy" id="1773"/>
    <lineage>
        <taxon>Bacteria</taxon>
        <taxon>Bacillati</taxon>
        <taxon>Actinomycetota</taxon>
        <taxon>Actinomycetes</taxon>
        <taxon>Mycobacteriales</taxon>
        <taxon>Mycobacteriaceae</taxon>
        <taxon>Mycobacterium</taxon>
        <taxon>Mycobacterium tuberculosis complex</taxon>
    </lineage>
</organism>
<dbReference type="EMBL" id="CSBK01001450">
    <property type="protein sequence ID" value="COY68112.1"/>
    <property type="molecule type" value="Genomic_DNA"/>
</dbReference>
<name>A0A916LCD3_MYCTX</name>
<evidence type="ECO:0000313" key="1">
    <source>
        <dbReference type="EMBL" id="COY68112.1"/>
    </source>
</evidence>
<dbReference type="AlphaFoldDB" id="A0A916LCD3"/>
<gene>
    <name evidence="1" type="ORF">ERS007739_02965</name>
</gene>
<protein>
    <submittedName>
        <fullName evidence="1">Uncharacterized protein</fullName>
    </submittedName>
</protein>
<proteinExistence type="predicted"/>
<reference evidence="2" key="1">
    <citation type="submission" date="2015-03" db="EMBL/GenBank/DDBJ databases">
        <authorList>
            <consortium name="Pathogen Informatics"/>
        </authorList>
    </citation>
    <scope>NUCLEOTIDE SEQUENCE [LARGE SCALE GENOMIC DNA]</scope>
    <source>
        <strain evidence="2">N09902308</strain>
    </source>
</reference>
<comment type="caution">
    <text evidence="1">The sequence shown here is derived from an EMBL/GenBank/DDBJ whole genome shotgun (WGS) entry which is preliminary data.</text>
</comment>